<accession>A0ABP9BPP0</accession>
<name>A0ABP9BPP0_9MICC</name>
<organism evidence="1 2">
    <name type="scientific">Rothia endophytica</name>
    <dbReference type="NCBI Taxonomy" id="1324766"/>
    <lineage>
        <taxon>Bacteria</taxon>
        <taxon>Bacillati</taxon>
        <taxon>Actinomycetota</taxon>
        <taxon>Actinomycetes</taxon>
        <taxon>Micrococcales</taxon>
        <taxon>Micrococcaceae</taxon>
        <taxon>Rothia</taxon>
    </lineage>
</organism>
<dbReference type="EMBL" id="BAABKP010000004">
    <property type="protein sequence ID" value="GAA4798720.1"/>
    <property type="molecule type" value="Genomic_DNA"/>
</dbReference>
<evidence type="ECO:0008006" key="3">
    <source>
        <dbReference type="Google" id="ProtNLM"/>
    </source>
</evidence>
<reference evidence="2" key="1">
    <citation type="journal article" date="2019" name="Int. J. Syst. Evol. Microbiol.">
        <title>The Global Catalogue of Microorganisms (GCM) 10K type strain sequencing project: providing services to taxonomists for standard genome sequencing and annotation.</title>
        <authorList>
            <consortium name="The Broad Institute Genomics Platform"/>
            <consortium name="The Broad Institute Genome Sequencing Center for Infectious Disease"/>
            <person name="Wu L."/>
            <person name="Ma J."/>
        </authorList>
    </citation>
    <scope>NUCLEOTIDE SEQUENCE [LARGE SCALE GENOMIC DNA]</scope>
    <source>
        <strain evidence="2">JCM 18541</strain>
    </source>
</reference>
<proteinExistence type="predicted"/>
<gene>
    <name evidence="1" type="ORF">GCM10023352_18150</name>
</gene>
<evidence type="ECO:0000313" key="1">
    <source>
        <dbReference type="EMBL" id="GAA4798720.1"/>
    </source>
</evidence>
<comment type="caution">
    <text evidence="1">The sequence shown here is derived from an EMBL/GenBank/DDBJ whole genome shotgun (WGS) entry which is preliminary data.</text>
</comment>
<dbReference type="Proteomes" id="UP001500187">
    <property type="component" value="Unassembled WGS sequence"/>
</dbReference>
<protein>
    <recommendedName>
        <fullName evidence="3">CopG family transcriptional regulator</fullName>
    </recommendedName>
</protein>
<evidence type="ECO:0000313" key="2">
    <source>
        <dbReference type="Proteomes" id="UP001500187"/>
    </source>
</evidence>
<keyword evidence="2" id="KW-1185">Reference proteome</keyword>
<dbReference type="RefSeq" id="WP_345446692.1">
    <property type="nucleotide sequence ID" value="NZ_BAABKP010000004.1"/>
</dbReference>
<sequence>MSRGKPVENPDLPYSPNRVQLTTMVSPKVREMLKRIKVENDLSYGQAICEAVESYWAAYASEGDKKQV</sequence>